<accession>A0A518V3A4</accession>
<proteinExistence type="predicted"/>
<dbReference type="Pfam" id="PF04392">
    <property type="entry name" value="ABC_sub_bind"/>
    <property type="match status" value="1"/>
</dbReference>
<evidence type="ECO:0000313" key="3">
    <source>
        <dbReference type="Proteomes" id="UP000319432"/>
    </source>
</evidence>
<sequence>MRKVTRFMMSIGLALSLAACGAAPSEKQEGATPATGQSAQDKNVKIGVSQFVQHPALDSIYQGIKDGLKDRGFEEGKNLEVDYQNANGELNNSITIAQKFASDKKDVAVAIATPSAQALAKAIEDVPVVFTTVTDPISAGLVSSLDKPDKNVTGTSDKLSMEAQLKLVQRFIPSIKKIGVIYTTAEVNAEVQVKDLQAAGQKMGIEVVPAGISSQNEVQMGAQSLVGKVEAIFIPIDNTVVASIEGVLSVAEKAKVPVFASDMDTVKRGAVATYGIDYYKMGKQTGEMVARILSGQSVADTPVEIGKDTELVINEKAAQTFGLTISDDLRKEAKEIVK</sequence>
<dbReference type="EMBL" id="CP033464">
    <property type="protein sequence ID" value="QDX91453.1"/>
    <property type="molecule type" value="Genomic_DNA"/>
</dbReference>
<feature type="chain" id="PRO_5038402576" evidence="1">
    <location>
        <begin position="23"/>
        <end position="338"/>
    </location>
</feature>
<name>A0A518V3A4_BRELA</name>
<evidence type="ECO:0000313" key="2">
    <source>
        <dbReference type="EMBL" id="QDX91453.1"/>
    </source>
</evidence>
<dbReference type="Proteomes" id="UP000319432">
    <property type="component" value="Chromosome"/>
</dbReference>
<dbReference type="PROSITE" id="PS51257">
    <property type="entry name" value="PROKAR_LIPOPROTEIN"/>
    <property type="match status" value="1"/>
</dbReference>
<dbReference type="OrthoDB" id="9776955at2"/>
<dbReference type="AlphaFoldDB" id="A0A518V3A4"/>
<organism evidence="2 3">
    <name type="scientific">Brevibacillus laterosporus</name>
    <name type="common">Bacillus laterosporus</name>
    <dbReference type="NCBI Taxonomy" id="1465"/>
    <lineage>
        <taxon>Bacteria</taxon>
        <taxon>Bacillati</taxon>
        <taxon>Bacillota</taxon>
        <taxon>Bacilli</taxon>
        <taxon>Bacillales</taxon>
        <taxon>Paenibacillaceae</taxon>
        <taxon>Brevibacillus</taxon>
    </lineage>
</organism>
<protein>
    <submittedName>
        <fullName evidence="2">ABC transporter substrate-binding protein</fullName>
    </submittedName>
</protein>
<dbReference type="InterPro" id="IPR007487">
    <property type="entry name" value="ABC_transpt-TYRBP-like"/>
</dbReference>
<dbReference type="SUPFAM" id="SSF53822">
    <property type="entry name" value="Periplasmic binding protein-like I"/>
    <property type="match status" value="1"/>
</dbReference>
<dbReference type="Gene3D" id="3.40.50.2300">
    <property type="match status" value="2"/>
</dbReference>
<keyword evidence="3" id="KW-1185">Reference proteome</keyword>
<reference evidence="2 3" key="1">
    <citation type="submission" date="2018-11" db="EMBL/GenBank/DDBJ databases">
        <title>Phylogenetic determinants of toxin gene distribution in genomes of Brevibacillus laterosporus.</title>
        <authorList>
            <person name="Glare T.R."/>
            <person name="Durrant A."/>
            <person name="Berry C."/>
            <person name="Palma L."/>
            <person name="Ormskirk M."/>
            <person name="Cox M.O."/>
        </authorList>
    </citation>
    <scope>NUCLEOTIDE SEQUENCE [LARGE SCALE GENOMIC DNA]</scope>
    <source>
        <strain evidence="2 3">1821L</strain>
    </source>
</reference>
<keyword evidence="1" id="KW-0732">Signal</keyword>
<dbReference type="PANTHER" id="PTHR35271">
    <property type="entry name" value="ABC TRANSPORTER, SUBSTRATE-BINDING LIPOPROTEIN-RELATED"/>
    <property type="match status" value="1"/>
</dbReference>
<gene>
    <name evidence="2" type="ORF">EEL30_03105</name>
</gene>
<evidence type="ECO:0000256" key="1">
    <source>
        <dbReference type="SAM" id="SignalP"/>
    </source>
</evidence>
<dbReference type="PANTHER" id="PTHR35271:SF1">
    <property type="entry name" value="ABC TRANSPORTER, SUBSTRATE-BINDING LIPOPROTEIN"/>
    <property type="match status" value="1"/>
</dbReference>
<dbReference type="CDD" id="cd06325">
    <property type="entry name" value="PBP1_ABC_unchar_transporter"/>
    <property type="match status" value="1"/>
</dbReference>
<dbReference type="InterPro" id="IPR028082">
    <property type="entry name" value="Peripla_BP_I"/>
</dbReference>
<feature type="signal peptide" evidence="1">
    <location>
        <begin position="1"/>
        <end position="22"/>
    </location>
</feature>